<feature type="compositionally biased region" description="Polar residues" evidence="1">
    <location>
        <begin position="1"/>
        <end position="10"/>
    </location>
</feature>
<protein>
    <submittedName>
        <fullName evidence="2">Uncharacterized protein</fullName>
    </submittedName>
</protein>
<sequence>MSKRTVQSSLKRAGNHQDKRRKEQHQSSLAGFFSSSSHNSKKSRTSLDAQSDDDGPKKANGFKIFCDLDGVLVNFDAGVRKVFRGRGPDELPNPGVLWGGINKVNEFYAHLPWMEDGKDLWAAIKHTRPTILTGVPRLKVAREHKAIWCRRELGAEANHIDKAGPKSSHEVVSGVYRKGMVNVITCWSKNKHVESGPNAILIDDRISLRDAWEQKGGIFIHHTDTISTLAQLKSKGILPDRDEINAVTDSSAKEDLREKTTKPAASSFVDLTEKGYDSPPDTP</sequence>
<proteinExistence type="predicted"/>
<reference evidence="2" key="1">
    <citation type="submission" date="2021-01" db="EMBL/GenBank/DDBJ databases">
        <authorList>
            <person name="Corre E."/>
            <person name="Pelletier E."/>
            <person name="Niang G."/>
            <person name="Scheremetjew M."/>
            <person name="Finn R."/>
            <person name="Kale V."/>
            <person name="Holt S."/>
            <person name="Cochrane G."/>
            <person name="Meng A."/>
            <person name="Brown T."/>
            <person name="Cohen L."/>
        </authorList>
    </citation>
    <scope>NUCLEOTIDE SEQUENCE</scope>
    <source>
        <strain evidence="2">CCMP2084</strain>
    </source>
</reference>
<name>A0A7S2XKP8_9STRA</name>
<evidence type="ECO:0000256" key="1">
    <source>
        <dbReference type="SAM" id="MobiDB-lite"/>
    </source>
</evidence>
<accession>A0A7S2XKP8</accession>
<feature type="compositionally biased region" description="Low complexity" evidence="1">
    <location>
        <begin position="27"/>
        <end position="38"/>
    </location>
</feature>
<dbReference type="AlphaFoldDB" id="A0A7S2XKP8"/>
<evidence type="ECO:0000313" key="2">
    <source>
        <dbReference type="EMBL" id="CAD9813842.1"/>
    </source>
</evidence>
<gene>
    <name evidence="2" type="ORF">ASEP1449_LOCUS5667</name>
</gene>
<dbReference type="SUPFAM" id="SSF56784">
    <property type="entry name" value="HAD-like"/>
    <property type="match status" value="1"/>
</dbReference>
<feature type="region of interest" description="Disordered" evidence="1">
    <location>
        <begin position="246"/>
        <end position="283"/>
    </location>
</feature>
<dbReference type="InterPro" id="IPR036412">
    <property type="entry name" value="HAD-like_sf"/>
</dbReference>
<dbReference type="EMBL" id="HBHQ01008488">
    <property type="protein sequence ID" value="CAD9813842.1"/>
    <property type="molecule type" value="Transcribed_RNA"/>
</dbReference>
<organism evidence="2">
    <name type="scientific">Attheya septentrionalis</name>
    <dbReference type="NCBI Taxonomy" id="420275"/>
    <lineage>
        <taxon>Eukaryota</taxon>
        <taxon>Sar</taxon>
        <taxon>Stramenopiles</taxon>
        <taxon>Ochrophyta</taxon>
        <taxon>Bacillariophyta</taxon>
        <taxon>Coscinodiscophyceae</taxon>
        <taxon>Chaetocerotophycidae</taxon>
        <taxon>Chaetocerotales</taxon>
        <taxon>Attheyaceae</taxon>
        <taxon>Attheya</taxon>
    </lineage>
</organism>
<feature type="compositionally biased region" description="Basic and acidic residues" evidence="1">
    <location>
        <begin position="15"/>
        <end position="25"/>
    </location>
</feature>
<feature type="compositionally biased region" description="Basic and acidic residues" evidence="1">
    <location>
        <begin position="251"/>
        <end position="261"/>
    </location>
</feature>
<feature type="region of interest" description="Disordered" evidence="1">
    <location>
        <begin position="1"/>
        <end position="55"/>
    </location>
</feature>